<keyword evidence="2" id="KW-0560">Oxidoreductase</keyword>
<dbReference type="eggNOG" id="COG2267">
    <property type="taxonomic scope" value="Bacteria"/>
</dbReference>
<evidence type="ECO:0000256" key="2">
    <source>
        <dbReference type="ARBA" id="ARBA00023002"/>
    </source>
</evidence>
<dbReference type="STRING" id="1790.A5645_25440"/>
<evidence type="ECO:0000256" key="1">
    <source>
        <dbReference type="ARBA" id="ARBA00006484"/>
    </source>
</evidence>
<proteinExistence type="inferred from homology"/>
<protein>
    <submittedName>
        <fullName evidence="4">Short chain dehydrogenase</fullName>
    </submittedName>
</protein>
<dbReference type="InterPro" id="IPR020904">
    <property type="entry name" value="Sc_DH/Rdtase_CS"/>
</dbReference>
<dbReference type="RefSeq" id="WP_065119957.1">
    <property type="nucleotide sequence ID" value="NZ_LZKQ01000067.1"/>
</dbReference>
<comment type="caution">
    <text evidence="4">The sequence shown here is derived from an EMBL/GenBank/DDBJ whole genome shotgun (WGS) entry which is preliminary data.</text>
</comment>
<gene>
    <name evidence="4" type="ORF">A9X01_14535</name>
</gene>
<dbReference type="NCBIfam" id="NF004514">
    <property type="entry name" value="PRK05855.1"/>
    <property type="match status" value="1"/>
</dbReference>
<dbReference type="Pfam" id="PF00106">
    <property type="entry name" value="adh_short"/>
    <property type="match status" value="1"/>
</dbReference>
<evidence type="ECO:0000259" key="3">
    <source>
        <dbReference type="Pfam" id="PF00561"/>
    </source>
</evidence>
<dbReference type="Gene3D" id="3.40.50.1820">
    <property type="entry name" value="alpha/beta hydrolase"/>
    <property type="match status" value="1"/>
</dbReference>
<dbReference type="PRINTS" id="PR00080">
    <property type="entry name" value="SDRFAMILY"/>
</dbReference>
<dbReference type="Proteomes" id="UP000093795">
    <property type="component" value="Unassembled WGS sequence"/>
</dbReference>
<feature type="domain" description="AB hydrolase-1" evidence="3">
    <location>
        <begin position="31"/>
        <end position="288"/>
    </location>
</feature>
<sequence length="592" mass="64459">MAATQHAPQQFVDSADGHRIAVYEEGNREGPTVVLVHGWPDSHVLWDAVVPQLAQRFRVLRYDNRGVGLSSTPKPVAAYSMARFADDFGAVIGELSPGQPVHVLAHDWGSVGVWEYLSRPGASDRVASFTSVSGPAHDQLVNFVFGGLRRPWRLRHFTGALDQAVRLSYMAFFSIPVLAPLLLRLAFRSAAVRRAVVDNIPADQIRHSANIANDAANSVKVYPANYWRSYSSKFRRQGVHVVDVPVQLIVNTHDKYVRTAGYDETSRWVPRLWRRDIRAGHFSPMSHPQVMATAVHELADLTEGKPASRALLRAQVGRPRDYFGDTLVAVTGAGSGIGRETAFAFAREGAEVVVSDIDEATVKETAAEITARGGVAYPYVLDVSDADAVEAFAERVSAEHGVPDIVVNNAGIGQAGGFLDTPAEQFDRVLDVNLGGVVNGCRAFGRRLVERGTGGHIVNVSSMAAYAPLQSLNAYCTSKAATFMFSDCLRAELDAADVALTTICPGVINTNIINNTRFDTRVELDKVDDRRGQLGKMFALRRYGPDKVATAIVSAVKKNKPIRPVTFEAYALYGVSRVLPQALRSTARARVI</sequence>
<reference evidence="4 5" key="1">
    <citation type="submission" date="2016-06" db="EMBL/GenBank/DDBJ databases">
        <authorList>
            <person name="Kjaerup R.B."/>
            <person name="Dalgaard T.S."/>
            <person name="Juul-Madsen H.R."/>
        </authorList>
    </citation>
    <scope>NUCLEOTIDE SEQUENCE [LARGE SCALE GENOMIC DNA]</scope>
    <source>
        <strain evidence="4 5">1081914.2</strain>
    </source>
</reference>
<dbReference type="PANTHER" id="PTHR43391">
    <property type="entry name" value="RETINOL DEHYDROGENASE-RELATED"/>
    <property type="match status" value="1"/>
</dbReference>
<evidence type="ECO:0000313" key="5">
    <source>
        <dbReference type="Proteomes" id="UP000093795"/>
    </source>
</evidence>
<dbReference type="InterPro" id="IPR002347">
    <property type="entry name" value="SDR_fam"/>
</dbReference>
<comment type="similarity">
    <text evidence="1">Belongs to the short-chain dehydrogenases/reductases (SDR) family.</text>
</comment>
<dbReference type="Gene3D" id="3.40.50.720">
    <property type="entry name" value="NAD(P)-binding Rossmann-like Domain"/>
    <property type="match status" value="1"/>
</dbReference>
<dbReference type="InterPro" id="IPR000073">
    <property type="entry name" value="AB_hydrolase_1"/>
</dbReference>
<dbReference type="CDD" id="cd05233">
    <property type="entry name" value="SDR_c"/>
    <property type="match status" value="1"/>
</dbReference>
<accession>A0A1A3CSB4</accession>
<dbReference type="GO" id="GO:0016491">
    <property type="term" value="F:oxidoreductase activity"/>
    <property type="evidence" value="ECO:0007669"/>
    <property type="project" value="UniProtKB-KW"/>
</dbReference>
<evidence type="ECO:0000313" key="4">
    <source>
        <dbReference type="EMBL" id="OBI88851.1"/>
    </source>
</evidence>
<dbReference type="PROSITE" id="PS00061">
    <property type="entry name" value="ADH_SHORT"/>
    <property type="match status" value="1"/>
</dbReference>
<organism evidence="4 5">
    <name type="scientific">Mycobacterium asiaticum</name>
    <dbReference type="NCBI Taxonomy" id="1790"/>
    <lineage>
        <taxon>Bacteria</taxon>
        <taxon>Bacillati</taxon>
        <taxon>Actinomycetota</taxon>
        <taxon>Actinomycetes</taxon>
        <taxon>Mycobacteriales</taxon>
        <taxon>Mycobacteriaceae</taxon>
        <taxon>Mycobacterium</taxon>
    </lineage>
</organism>
<dbReference type="EMBL" id="LZKQ01000067">
    <property type="protein sequence ID" value="OBI88851.1"/>
    <property type="molecule type" value="Genomic_DNA"/>
</dbReference>
<dbReference type="Pfam" id="PF00561">
    <property type="entry name" value="Abhydrolase_1"/>
    <property type="match status" value="1"/>
</dbReference>
<dbReference type="eggNOG" id="COG1028">
    <property type="taxonomic scope" value="Bacteria"/>
</dbReference>
<name>A0A1A3CSB4_MYCAS</name>
<dbReference type="AlphaFoldDB" id="A0A1A3CSB4"/>
<dbReference type="InterPro" id="IPR036291">
    <property type="entry name" value="NAD(P)-bd_dom_sf"/>
</dbReference>
<dbReference type="InterPro" id="IPR029058">
    <property type="entry name" value="AB_hydrolase_fold"/>
</dbReference>
<dbReference type="PANTHER" id="PTHR43391:SF12">
    <property type="entry name" value="OXIDOREDUCTASE EPHD-RELATED"/>
    <property type="match status" value="1"/>
</dbReference>
<dbReference type="SUPFAM" id="SSF53474">
    <property type="entry name" value="alpha/beta-Hydrolases"/>
    <property type="match status" value="1"/>
</dbReference>
<dbReference type="PRINTS" id="PR00081">
    <property type="entry name" value="GDHRDH"/>
</dbReference>
<dbReference type="SUPFAM" id="SSF51735">
    <property type="entry name" value="NAD(P)-binding Rossmann-fold domains"/>
    <property type="match status" value="1"/>
</dbReference>
<dbReference type="OrthoDB" id="4220752at2"/>